<protein>
    <recommendedName>
        <fullName evidence="3">DUF1573 domain-containing protein</fullName>
    </recommendedName>
</protein>
<gene>
    <name evidence="1" type="ORF">GCM10008018_57780</name>
</gene>
<organism evidence="1 2">
    <name type="scientific">Paenibacillus marchantiophytorum</name>
    <dbReference type="NCBI Taxonomy" id="1619310"/>
    <lineage>
        <taxon>Bacteria</taxon>
        <taxon>Bacillati</taxon>
        <taxon>Bacillota</taxon>
        <taxon>Bacilli</taxon>
        <taxon>Bacillales</taxon>
        <taxon>Paenibacillaceae</taxon>
        <taxon>Paenibacillus</taxon>
    </lineage>
</organism>
<sequence>MKLEVTNTPEVDGMSSLTLKQFQDQVSELLLRHRSLLDVLSKFQQSGAAANRSVVKSITECGCIQVHAAKQEYHPEMTLNEAKDVLGTHVTGHLCEQCIEVVSNELGRNLFYMSALSNILDINLEQVVENESKKCTTLGLFNMS</sequence>
<name>A0ABQ1FAH9_9BACL</name>
<evidence type="ECO:0000313" key="1">
    <source>
        <dbReference type="EMBL" id="GGA04419.1"/>
    </source>
</evidence>
<reference evidence="2" key="1">
    <citation type="journal article" date="2019" name="Int. J. Syst. Evol. Microbiol.">
        <title>The Global Catalogue of Microorganisms (GCM) 10K type strain sequencing project: providing services to taxonomists for standard genome sequencing and annotation.</title>
        <authorList>
            <consortium name="The Broad Institute Genomics Platform"/>
            <consortium name="The Broad Institute Genome Sequencing Center for Infectious Disease"/>
            <person name="Wu L."/>
            <person name="Ma J."/>
        </authorList>
    </citation>
    <scope>NUCLEOTIDE SEQUENCE [LARGE SCALE GENOMIC DNA]</scope>
    <source>
        <strain evidence="2">CGMCC 1.15043</strain>
    </source>
</reference>
<accession>A0ABQ1FAH9</accession>
<comment type="caution">
    <text evidence="1">The sequence shown here is derived from an EMBL/GenBank/DDBJ whole genome shotgun (WGS) entry which is preliminary data.</text>
</comment>
<evidence type="ECO:0008006" key="3">
    <source>
        <dbReference type="Google" id="ProtNLM"/>
    </source>
</evidence>
<dbReference type="Proteomes" id="UP000615455">
    <property type="component" value="Unassembled WGS sequence"/>
</dbReference>
<keyword evidence="2" id="KW-1185">Reference proteome</keyword>
<proteinExistence type="predicted"/>
<evidence type="ECO:0000313" key="2">
    <source>
        <dbReference type="Proteomes" id="UP000615455"/>
    </source>
</evidence>
<dbReference type="EMBL" id="BMHE01000046">
    <property type="protein sequence ID" value="GGA04419.1"/>
    <property type="molecule type" value="Genomic_DNA"/>
</dbReference>